<evidence type="ECO:0000313" key="1">
    <source>
        <dbReference type="EMBL" id="KEQ11244.1"/>
    </source>
</evidence>
<dbReference type="Proteomes" id="UP000028006">
    <property type="component" value="Unassembled WGS sequence"/>
</dbReference>
<comment type="caution">
    <text evidence="2">The sequence shown here is derived from an EMBL/GenBank/DDBJ whole genome shotgun (WGS) entry which is preliminary data.</text>
</comment>
<reference evidence="2 3" key="1">
    <citation type="submission" date="2014-06" db="EMBL/GenBank/DDBJ databases">
        <title>Whole Genome Sequences of Three Symbiotic Endozoicomonas Bacteria.</title>
        <authorList>
            <person name="Neave M.J."/>
            <person name="Apprill A."/>
            <person name="Voolstra C.R."/>
        </authorList>
    </citation>
    <scope>NUCLEOTIDE SEQUENCE [LARGE SCALE GENOMIC DNA]</scope>
    <source>
        <strain evidence="2 3">LMG 24815</strain>
    </source>
</reference>
<accession>A0A081MYN0</accession>
<dbReference type="EMBL" id="JOKG01000011">
    <property type="protein sequence ID" value="KEQ11244.1"/>
    <property type="molecule type" value="Genomic_DNA"/>
</dbReference>
<gene>
    <name evidence="2" type="ORF">GZ77_26210</name>
    <name evidence="1" type="ORF">GZ77_26465</name>
</gene>
<name>A0A081MYN0_9GAMM</name>
<dbReference type="EMBL" id="JOKG01000009">
    <property type="protein sequence ID" value="KEQ11303.1"/>
    <property type="molecule type" value="Genomic_DNA"/>
</dbReference>
<evidence type="ECO:0000313" key="3">
    <source>
        <dbReference type="Proteomes" id="UP000028006"/>
    </source>
</evidence>
<sequence>MITVKPADDVTEQYWSSRKYKKWGVRLEGHCMRQGKVSEVKYVRAQTPAGAALIAESACTFPVEIDYVQLASPQELGAVNTLEGVGYA</sequence>
<dbReference type="RefSeq" id="WP_034880060.1">
    <property type="nucleotide sequence ID" value="NZ_JOKG01000009.1"/>
</dbReference>
<organism evidence="2 3">
    <name type="scientific">Endozoicomonas montiporae</name>
    <dbReference type="NCBI Taxonomy" id="1027273"/>
    <lineage>
        <taxon>Bacteria</taxon>
        <taxon>Pseudomonadati</taxon>
        <taxon>Pseudomonadota</taxon>
        <taxon>Gammaproteobacteria</taxon>
        <taxon>Oceanospirillales</taxon>
        <taxon>Endozoicomonadaceae</taxon>
        <taxon>Endozoicomonas</taxon>
    </lineage>
</organism>
<protein>
    <submittedName>
        <fullName evidence="2">Uncharacterized protein</fullName>
    </submittedName>
</protein>
<dbReference type="AlphaFoldDB" id="A0A081MYN0"/>
<keyword evidence="3" id="KW-1185">Reference proteome</keyword>
<proteinExistence type="predicted"/>
<evidence type="ECO:0000313" key="2">
    <source>
        <dbReference type="EMBL" id="KEQ11303.1"/>
    </source>
</evidence>